<dbReference type="Pfam" id="PF14543">
    <property type="entry name" value="TAXi_N"/>
    <property type="match status" value="1"/>
</dbReference>
<dbReference type="InterPro" id="IPR032861">
    <property type="entry name" value="TAXi_N"/>
</dbReference>
<reference evidence="9" key="1">
    <citation type="submission" date="2016-06" db="EMBL/GenBank/DDBJ databases">
        <title>Parallel loss of symbiosis genes in relatives of nitrogen-fixing non-legume Parasponia.</title>
        <authorList>
            <person name="Van Velzen R."/>
            <person name="Holmer R."/>
            <person name="Bu F."/>
            <person name="Rutten L."/>
            <person name="Van Zeijl A."/>
            <person name="Liu W."/>
            <person name="Santuari L."/>
            <person name="Cao Q."/>
            <person name="Sharma T."/>
            <person name="Shen D."/>
            <person name="Roswanjaya Y."/>
            <person name="Wardhani T."/>
            <person name="Kalhor M.S."/>
            <person name="Jansen J."/>
            <person name="Van den Hoogen J."/>
            <person name="Gungor B."/>
            <person name="Hartog M."/>
            <person name="Hontelez J."/>
            <person name="Verver J."/>
            <person name="Yang W.-C."/>
            <person name="Schijlen E."/>
            <person name="Repin R."/>
            <person name="Schilthuizen M."/>
            <person name="Schranz E."/>
            <person name="Heidstra R."/>
            <person name="Miyata K."/>
            <person name="Fedorova E."/>
            <person name="Kohlen W."/>
            <person name="Bisseling T."/>
            <person name="Smit S."/>
            <person name="Geurts R."/>
        </authorList>
    </citation>
    <scope>NUCLEOTIDE SEQUENCE [LARGE SCALE GENOMIC DNA]</scope>
    <source>
        <strain evidence="9">cv. WU1-14</strain>
    </source>
</reference>
<dbReference type="Gene3D" id="2.40.70.10">
    <property type="entry name" value="Acid Proteases"/>
    <property type="match status" value="2"/>
</dbReference>
<keyword evidence="9" id="KW-1185">Reference proteome</keyword>
<dbReference type="InterPro" id="IPR033121">
    <property type="entry name" value="PEPTIDASE_A1"/>
</dbReference>
<accession>A0A2P5AVQ8</accession>
<dbReference type="InterPro" id="IPR032799">
    <property type="entry name" value="TAXi_C"/>
</dbReference>
<dbReference type="SUPFAM" id="SSF50630">
    <property type="entry name" value="Acid proteases"/>
    <property type="match status" value="1"/>
</dbReference>
<dbReference type="EMBL" id="JXTB01000434">
    <property type="protein sequence ID" value="PON40643.1"/>
    <property type="molecule type" value="Genomic_DNA"/>
</dbReference>
<evidence type="ECO:0000256" key="2">
    <source>
        <dbReference type="ARBA" id="ARBA00022670"/>
    </source>
</evidence>
<dbReference type="InterPro" id="IPR021109">
    <property type="entry name" value="Peptidase_aspartic_dom_sf"/>
</dbReference>
<dbReference type="FunFam" id="2.40.70.10:FF:000063">
    <property type="entry name" value="aspartic proteinase nepenthesin-1"/>
    <property type="match status" value="1"/>
</dbReference>
<name>A0A2P5AVQ8_PARAD</name>
<gene>
    <name evidence="8" type="ORF">PanWU01x14_295480</name>
</gene>
<dbReference type="GO" id="GO:0004190">
    <property type="term" value="F:aspartic-type endopeptidase activity"/>
    <property type="evidence" value="ECO:0007669"/>
    <property type="project" value="UniProtKB-KW"/>
</dbReference>
<dbReference type="GO" id="GO:0006508">
    <property type="term" value="P:proteolysis"/>
    <property type="evidence" value="ECO:0007669"/>
    <property type="project" value="UniProtKB-KW"/>
</dbReference>
<dbReference type="InterPro" id="IPR051708">
    <property type="entry name" value="Plant_Aspart_Prot_A1"/>
</dbReference>
<dbReference type="PANTHER" id="PTHR47967:SF26">
    <property type="entry name" value="PEPTIDASE A1 DOMAIN-CONTAINING PROTEIN"/>
    <property type="match status" value="1"/>
</dbReference>
<dbReference type="AlphaFoldDB" id="A0A2P5AVQ8"/>
<evidence type="ECO:0000313" key="9">
    <source>
        <dbReference type="Proteomes" id="UP000237105"/>
    </source>
</evidence>
<evidence type="ECO:0000256" key="3">
    <source>
        <dbReference type="ARBA" id="ARBA00022750"/>
    </source>
</evidence>
<protein>
    <submittedName>
        <fullName evidence="8">Aspartic peptidase</fullName>
    </submittedName>
</protein>
<dbReference type="Proteomes" id="UP000237105">
    <property type="component" value="Unassembled WGS sequence"/>
</dbReference>
<keyword evidence="6" id="KW-0732">Signal</keyword>
<feature type="chain" id="PRO_5015136815" evidence="6">
    <location>
        <begin position="17"/>
        <end position="488"/>
    </location>
</feature>
<dbReference type="PANTHER" id="PTHR47967">
    <property type="entry name" value="OS07G0603500 PROTEIN-RELATED"/>
    <property type="match status" value="1"/>
</dbReference>
<dbReference type="CDD" id="cd05476">
    <property type="entry name" value="pepsin_A_like_plant"/>
    <property type="match status" value="1"/>
</dbReference>
<keyword evidence="4" id="KW-0378">Hydrolase</keyword>
<dbReference type="FunFam" id="2.40.70.10:FF:000055">
    <property type="entry name" value="Probable aspartyl protease At4g16563"/>
    <property type="match status" value="1"/>
</dbReference>
<dbReference type="OrthoDB" id="2747330at2759"/>
<sequence>MASTLFLLCYYTLCFSLTSFSVSHSKTLLFPLTHSLSQTRFNSTHHLLKSTTARSAARFHRHHRSHQVSLPLSPGSDYTLSLTVGSDPPQPVSLYMDTGSDLVWFPCAPFECILCEGKYDPSTTAPPPTIPRNATVSCKSPACAAAHSSHSSSDLCAMARCPLESIETSDCASFSCPNFYYAYADGSLIARLHKYSLSVPTSSPSLVLENFTFGCAHTSLGEPIGVAGFGRGLLSLPAQLAAFSPQLGNRFSYCLVSHSFDAERVRRPSPLILGRYDEKRKRVGDDNGAEFVYTSMLDNPKHPYFYSIGLLGASVGEKNIPAPEFLKRVDGRGNGGMVVDSGTTFTMLPASFYESVVAEFDRRVGRVNERASEIEDKTGLTPCYYYDKVINIPTVALHFVGSKSSVVLPRRNYFYEFLDGGDGSGKKRKVGCLMLMNGGDEKELSGGPGATLGNYQQQGFEVVYDLENRRIGFARRQCASLWDSLNQH</sequence>
<evidence type="ECO:0000259" key="7">
    <source>
        <dbReference type="PROSITE" id="PS51767"/>
    </source>
</evidence>
<dbReference type="InterPro" id="IPR001969">
    <property type="entry name" value="Aspartic_peptidase_AS"/>
</dbReference>
<organism evidence="8 9">
    <name type="scientific">Parasponia andersonii</name>
    <name type="common">Sponia andersonii</name>
    <dbReference type="NCBI Taxonomy" id="3476"/>
    <lineage>
        <taxon>Eukaryota</taxon>
        <taxon>Viridiplantae</taxon>
        <taxon>Streptophyta</taxon>
        <taxon>Embryophyta</taxon>
        <taxon>Tracheophyta</taxon>
        <taxon>Spermatophyta</taxon>
        <taxon>Magnoliopsida</taxon>
        <taxon>eudicotyledons</taxon>
        <taxon>Gunneridae</taxon>
        <taxon>Pentapetalae</taxon>
        <taxon>rosids</taxon>
        <taxon>fabids</taxon>
        <taxon>Rosales</taxon>
        <taxon>Cannabaceae</taxon>
        <taxon>Parasponia</taxon>
    </lineage>
</organism>
<evidence type="ECO:0000256" key="1">
    <source>
        <dbReference type="ARBA" id="ARBA00007447"/>
    </source>
</evidence>
<keyword evidence="3" id="KW-0064">Aspartyl protease</keyword>
<keyword evidence="2" id="KW-0645">Protease</keyword>
<dbReference type="PROSITE" id="PS00141">
    <property type="entry name" value="ASP_PROTEASE"/>
    <property type="match status" value="1"/>
</dbReference>
<comment type="caution">
    <text evidence="8">The sequence shown here is derived from an EMBL/GenBank/DDBJ whole genome shotgun (WGS) entry which is preliminary data.</text>
</comment>
<dbReference type="Pfam" id="PF14541">
    <property type="entry name" value="TAXi_C"/>
    <property type="match status" value="1"/>
</dbReference>
<dbReference type="STRING" id="3476.A0A2P5AVQ8"/>
<evidence type="ECO:0000256" key="6">
    <source>
        <dbReference type="SAM" id="SignalP"/>
    </source>
</evidence>
<dbReference type="GO" id="GO:0005576">
    <property type="term" value="C:extracellular region"/>
    <property type="evidence" value="ECO:0007669"/>
    <property type="project" value="TreeGrafter"/>
</dbReference>
<dbReference type="InterPro" id="IPR034161">
    <property type="entry name" value="Pepsin-like_plant"/>
</dbReference>
<feature type="domain" description="Peptidase A1" evidence="7">
    <location>
        <begin position="78"/>
        <end position="474"/>
    </location>
</feature>
<keyword evidence="5" id="KW-0325">Glycoprotein</keyword>
<evidence type="ECO:0000256" key="4">
    <source>
        <dbReference type="ARBA" id="ARBA00022801"/>
    </source>
</evidence>
<evidence type="ECO:0000313" key="8">
    <source>
        <dbReference type="EMBL" id="PON40643.1"/>
    </source>
</evidence>
<comment type="similarity">
    <text evidence="1">Belongs to the peptidase A1 family.</text>
</comment>
<evidence type="ECO:0000256" key="5">
    <source>
        <dbReference type="ARBA" id="ARBA00023180"/>
    </source>
</evidence>
<proteinExistence type="inferred from homology"/>
<feature type="signal peptide" evidence="6">
    <location>
        <begin position="1"/>
        <end position="16"/>
    </location>
</feature>
<dbReference type="PROSITE" id="PS51767">
    <property type="entry name" value="PEPTIDASE_A1"/>
    <property type="match status" value="1"/>
</dbReference>